<dbReference type="AlphaFoldDB" id="A0AA37P100"/>
<reference evidence="2 3" key="1">
    <citation type="submission" date="2022-03" db="EMBL/GenBank/DDBJ databases">
        <title>Genome data of Colletotrichum spp.</title>
        <authorList>
            <person name="Utami Y.D."/>
            <person name="Hiruma K."/>
        </authorList>
    </citation>
    <scope>NUCLEOTIDE SEQUENCE [LARGE SCALE GENOMIC DNA]</scope>
    <source>
        <strain evidence="2 3">MAFF 239500</strain>
    </source>
</reference>
<feature type="region of interest" description="Disordered" evidence="1">
    <location>
        <begin position="56"/>
        <end position="80"/>
    </location>
</feature>
<organism evidence="2 3">
    <name type="scientific">Colletotrichum spaethianum</name>
    <dbReference type="NCBI Taxonomy" id="700344"/>
    <lineage>
        <taxon>Eukaryota</taxon>
        <taxon>Fungi</taxon>
        <taxon>Dikarya</taxon>
        <taxon>Ascomycota</taxon>
        <taxon>Pezizomycotina</taxon>
        <taxon>Sordariomycetes</taxon>
        <taxon>Hypocreomycetidae</taxon>
        <taxon>Glomerellales</taxon>
        <taxon>Glomerellaceae</taxon>
        <taxon>Colletotrichum</taxon>
        <taxon>Colletotrichum spaethianum species complex</taxon>
    </lineage>
</organism>
<dbReference type="EMBL" id="BQXU01000009">
    <property type="protein sequence ID" value="GKT44258.1"/>
    <property type="molecule type" value="Genomic_DNA"/>
</dbReference>
<dbReference type="Proteomes" id="UP001055115">
    <property type="component" value="Unassembled WGS sequence"/>
</dbReference>
<keyword evidence="3" id="KW-1185">Reference proteome</keyword>
<evidence type="ECO:0000313" key="3">
    <source>
        <dbReference type="Proteomes" id="UP001055115"/>
    </source>
</evidence>
<dbReference type="RefSeq" id="XP_049126608.1">
    <property type="nucleotide sequence ID" value="XM_049270651.1"/>
</dbReference>
<sequence length="135" mass="14511">MPAPENLSFNVRQLQAHMQCVQASVLLIRHLPVPCEELDALFNGLPLRLQRGGFEASRHTCSPRSGKGTAANPTNPPPPSDIAVLNLGLGSPGWTELSDERYVTSAMDTTLGCYSFRDCACDEGCRDIASLTPGL</sequence>
<protein>
    <submittedName>
        <fullName evidence="2">Uncharacterized protein</fullName>
    </submittedName>
</protein>
<name>A0AA37P100_9PEZI</name>
<dbReference type="GeneID" id="73325241"/>
<gene>
    <name evidence="2" type="ORF">ColSpa_04439</name>
</gene>
<evidence type="ECO:0000256" key="1">
    <source>
        <dbReference type="SAM" id="MobiDB-lite"/>
    </source>
</evidence>
<comment type="caution">
    <text evidence="2">The sequence shown here is derived from an EMBL/GenBank/DDBJ whole genome shotgun (WGS) entry which is preliminary data.</text>
</comment>
<evidence type="ECO:0000313" key="2">
    <source>
        <dbReference type="EMBL" id="GKT44258.1"/>
    </source>
</evidence>
<proteinExistence type="predicted"/>
<accession>A0AA37P100</accession>